<sequence length="260" mass="27257">MSGRTDRAVTRAAVTLCALFILTPAVVSILVAVSANSARGLLGDGVTGDWLALAWEQMGETLRRSAGVAIAVVAANLLVGGPLAMWLARSTSRWTRAVSFLATLPLAIPGIALSIGLITLYPELRPSGALLFFGHVLVTLPFALAALTPVFAEPALQTCEDVAASLGSSNPRVLLTVTLPMSTTAIVQSVITVFALSFGEFNISFFVNPPASPMAPFALFDAYATQRLELASAKTMLFMACVVPLLLVTVAAQRARQGKE</sequence>
<dbReference type="SUPFAM" id="SSF161098">
    <property type="entry name" value="MetI-like"/>
    <property type="match status" value="1"/>
</dbReference>
<dbReference type="InterPro" id="IPR000515">
    <property type="entry name" value="MetI-like"/>
</dbReference>
<proteinExistence type="predicted"/>
<name>A0A3L8PNP0_9ACTN</name>
<keyword evidence="3" id="KW-1003">Cell membrane</keyword>
<dbReference type="Proteomes" id="UP000282515">
    <property type="component" value="Unassembled WGS sequence"/>
</dbReference>
<dbReference type="OrthoDB" id="5622164at2"/>
<dbReference type="Gene3D" id="1.10.3720.10">
    <property type="entry name" value="MetI-like"/>
    <property type="match status" value="1"/>
</dbReference>
<feature type="transmembrane region" description="Helical" evidence="8">
    <location>
        <begin position="235"/>
        <end position="252"/>
    </location>
</feature>
<dbReference type="PROSITE" id="PS50928">
    <property type="entry name" value="ABC_TM1"/>
    <property type="match status" value="1"/>
</dbReference>
<evidence type="ECO:0000256" key="5">
    <source>
        <dbReference type="ARBA" id="ARBA00022692"/>
    </source>
</evidence>
<keyword evidence="2" id="KW-0813">Transport</keyword>
<comment type="caution">
    <text evidence="10">The sequence shown here is derived from an EMBL/GenBank/DDBJ whole genome shotgun (WGS) entry which is preliminary data.</text>
</comment>
<dbReference type="GO" id="GO:0055085">
    <property type="term" value="P:transmembrane transport"/>
    <property type="evidence" value="ECO:0007669"/>
    <property type="project" value="InterPro"/>
</dbReference>
<dbReference type="InterPro" id="IPR035906">
    <property type="entry name" value="MetI-like_sf"/>
</dbReference>
<feature type="transmembrane region" description="Helical" evidence="8">
    <location>
        <begin position="173"/>
        <end position="198"/>
    </location>
</feature>
<dbReference type="AlphaFoldDB" id="A0A3L8PNP0"/>
<gene>
    <name evidence="10" type="ORF">D9V41_04550</name>
</gene>
<feature type="transmembrane region" description="Helical" evidence="8">
    <location>
        <begin position="12"/>
        <end position="33"/>
    </location>
</feature>
<protein>
    <submittedName>
        <fullName evidence="10">ABC transporter permease</fullName>
    </submittedName>
</protein>
<feature type="domain" description="ABC transmembrane type-1" evidence="9">
    <location>
        <begin position="62"/>
        <end position="249"/>
    </location>
</feature>
<evidence type="ECO:0000256" key="7">
    <source>
        <dbReference type="ARBA" id="ARBA00023136"/>
    </source>
</evidence>
<evidence type="ECO:0000256" key="2">
    <source>
        <dbReference type="ARBA" id="ARBA00022448"/>
    </source>
</evidence>
<dbReference type="RefSeq" id="WP_121793337.1">
    <property type="nucleotide sequence ID" value="NZ_RDBF01000002.1"/>
</dbReference>
<dbReference type="GO" id="GO:0005886">
    <property type="term" value="C:plasma membrane"/>
    <property type="evidence" value="ECO:0007669"/>
    <property type="project" value="UniProtKB-SubCell"/>
</dbReference>
<reference evidence="10 11" key="1">
    <citation type="submission" date="2018-10" db="EMBL/GenBank/DDBJ databases">
        <title>Aeromicrobium sp. 9W16Y-2 whole genome shotgun sequence.</title>
        <authorList>
            <person name="Li F."/>
        </authorList>
    </citation>
    <scope>NUCLEOTIDE SEQUENCE [LARGE SCALE GENOMIC DNA]</scope>
    <source>
        <strain evidence="10 11">9W16Y-2</strain>
    </source>
</reference>
<evidence type="ECO:0000256" key="3">
    <source>
        <dbReference type="ARBA" id="ARBA00022475"/>
    </source>
</evidence>
<keyword evidence="4" id="KW-0997">Cell inner membrane</keyword>
<comment type="subcellular location">
    <subcellularLocation>
        <location evidence="1">Cell inner membrane</location>
        <topology evidence="1">Multi-pass membrane protein</topology>
    </subcellularLocation>
</comment>
<evidence type="ECO:0000256" key="6">
    <source>
        <dbReference type="ARBA" id="ARBA00022989"/>
    </source>
</evidence>
<dbReference type="PANTHER" id="PTHR43357:SF4">
    <property type="entry name" value="INNER MEMBRANE ABC TRANSPORTER PERMEASE PROTEIN YDCV"/>
    <property type="match status" value="1"/>
</dbReference>
<evidence type="ECO:0000313" key="11">
    <source>
        <dbReference type="Proteomes" id="UP000282515"/>
    </source>
</evidence>
<dbReference type="EMBL" id="RDBF01000002">
    <property type="protein sequence ID" value="RLV57036.1"/>
    <property type="molecule type" value="Genomic_DNA"/>
</dbReference>
<dbReference type="CDD" id="cd06261">
    <property type="entry name" value="TM_PBP2"/>
    <property type="match status" value="1"/>
</dbReference>
<evidence type="ECO:0000256" key="1">
    <source>
        <dbReference type="ARBA" id="ARBA00004429"/>
    </source>
</evidence>
<dbReference type="PANTHER" id="PTHR43357">
    <property type="entry name" value="INNER MEMBRANE ABC TRANSPORTER PERMEASE PROTEIN YDCV"/>
    <property type="match status" value="1"/>
</dbReference>
<evidence type="ECO:0000256" key="8">
    <source>
        <dbReference type="SAM" id="Phobius"/>
    </source>
</evidence>
<keyword evidence="11" id="KW-1185">Reference proteome</keyword>
<keyword evidence="7 8" id="KW-0472">Membrane</keyword>
<accession>A0A3L8PNP0</accession>
<evidence type="ECO:0000256" key="4">
    <source>
        <dbReference type="ARBA" id="ARBA00022519"/>
    </source>
</evidence>
<feature type="transmembrane region" description="Helical" evidence="8">
    <location>
        <begin position="66"/>
        <end position="88"/>
    </location>
</feature>
<feature type="transmembrane region" description="Helical" evidence="8">
    <location>
        <begin position="127"/>
        <end position="152"/>
    </location>
</feature>
<keyword evidence="6 8" id="KW-1133">Transmembrane helix</keyword>
<evidence type="ECO:0000313" key="10">
    <source>
        <dbReference type="EMBL" id="RLV57036.1"/>
    </source>
</evidence>
<evidence type="ECO:0000259" key="9">
    <source>
        <dbReference type="PROSITE" id="PS50928"/>
    </source>
</evidence>
<feature type="transmembrane region" description="Helical" evidence="8">
    <location>
        <begin position="100"/>
        <end position="121"/>
    </location>
</feature>
<organism evidence="10 11">
    <name type="scientific">Aeromicrobium phragmitis</name>
    <dbReference type="NCBI Taxonomy" id="2478914"/>
    <lineage>
        <taxon>Bacteria</taxon>
        <taxon>Bacillati</taxon>
        <taxon>Actinomycetota</taxon>
        <taxon>Actinomycetes</taxon>
        <taxon>Propionibacteriales</taxon>
        <taxon>Nocardioidaceae</taxon>
        <taxon>Aeromicrobium</taxon>
    </lineage>
</organism>
<keyword evidence="5 8" id="KW-0812">Transmembrane</keyword>